<gene>
    <name evidence="1 3" type="ORF">P152DRAFT_456082</name>
</gene>
<protein>
    <recommendedName>
        <fullName evidence="4">Tc1-like transposase DDE domain-containing protein</fullName>
    </recommendedName>
</protein>
<name>A0A6G1GAE4_9PEZI</name>
<evidence type="ECO:0008006" key="4">
    <source>
        <dbReference type="Google" id="ProtNLM"/>
    </source>
</evidence>
<dbReference type="AlphaFoldDB" id="A0A6G1GAE4"/>
<dbReference type="GeneID" id="54419492"/>
<dbReference type="RefSeq" id="XP_033536676.1">
    <property type="nucleotide sequence ID" value="XM_033678922.1"/>
</dbReference>
<dbReference type="OrthoDB" id="3943628at2759"/>
<reference evidence="1 3" key="1">
    <citation type="submission" date="2020-01" db="EMBL/GenBank/DDBJ databases">
        <authorList>
            <consortium name="DOE Joint Genome Institute"/>
            <person name="Haridas S."/>
            <person name="Albert R."/>
            <person name="Binder M."/>
            <person name="Bloem J."/>
            <person name="Labutti K."/>
            <person name="Salamov A."/>
            <person name="Andreopoulos B."/>
            <person name="Baker S.E."/>
            <person name="Barry K."/>
            <person name="Bills G."/>
            <person name="Bluhm B.H."/>
            <person name="Cannon C."/>
            <person name="Castanera R."/>
            <person name="Culley D.E."/>
            <person name="Daum C."/>
            <person name="Ezra D."/>
            <person name="Gonzalez J.B."/>
            <person name="Henrissat B."/>
            <person name="Kuo A."/>
            <person name="Liang C."/>
            <person name="Lipzen A."/>
            <person name="Lutzoni F."/>
            <person name="Magnuson J."/>
            <person name="Mondo S."/>
            <person name="Nolan M."/>
            <person name="Ohm R."/>
            <person name="Pangilinan J."/>
            <person name="Park H.-J."/>
            <person name="Ramirez L."/>
            <person name="Alfaro M."/>
            <person name="Sun H."/>
            <person name="Tritt A."/>
            <person name="Yoshinaga Y."/>
            <person name="Zwiers L.-H."/>
            <person name="Turgeon B.G."/>
            <person name="Goodwin S.B."/>
            <person name="Spatafora J.W."/>
            <person name="Crous P.W."/>
            <person name="Grigoriev I.V."/>
        </authorList>
    </citation>
    <scope>NUCLEOTIDE SEQUENCE</scope>
    <source>
        <strain evidence="1 3">CBS 781.70</strain>
    </source>
</reference>
<keyword evidence="2" id="KW-1185">Reference proteome</keyword>
<proteinExistence type="predicted"/>
<organism evidence="1">
    <name type="scientific">Eremomyces bilateralis CBS 781.70</name>
    <dbReference type="NCBI Taxonomy" id="1392243"/>
    <lineage>
        <taxon>Eukaryota</taxon>
        <taxon>Fungi</taxon>
        <taxon>Dikarya</taxon>
        <taxon>Ascomycota</taxon>
        <taxon>Pezizomycotina</taxon>
        <taxon>Dothideomycetes</taxon>
        <taxon>Dothideomycetes incertae sedis</taxon>
        <taxon>Eremomycetales</taxon>
        <taxon>Eremomycetaceae</taxon>
        <taxon>Eremomyces</taxon>
    </lineage>
</organism>
<evidence type="ECO:0000313" key="1">
    <source>
        <dbReference type="EMBL" id="KAF1815045.1"/>
    </source>
</evidence>
<accession>A0A6G1GAE4</accession>
<dbReference type="InterPro" id="IPR036397">
    <property type="entry name" value="RNaseH_sf"/>
</dbReference>
<evidence type="ECO:0000313" key="2">
    <source>
        <dbReference type="Proteomes" id="UP000504638"/>
    </source>
</evidence>
<evidence type="ECO:0000313" key="3">
    <source>
        <dbReference type="RefSeq" id="XP_033536676.1"/>
    </source>
</evidence>
<sequence>MVYTRSKDRQIERLKENASHRHYTTPEKACLRGEVEHETARRRQYGFETPRSNTAIFKRNRIPPSSAYRILKSDKGDRRISVQETRGRKSRIRPTHLAALDILVESMDCEERTITWDGLAYEADIDCSPRTIRKAMETMDYHKCIACRKAWVSIQLAAKRAEYAKKMLFKYPTPEHWKHVRFSDEVHIGLGPQGKNLIIRKRGQRYCLNCIQRVSNPDEADKRKIHAWAAVGYDFKGPLVFYNIPTNNTAKMSQEVYLNEILKPIVRPWIANHGYFVLEEDQDSGHAPPRSTKTKPSAVSQWKKDVGLESYFNCAGSPDLAIIEDCFQPLKQYIRKFRHWEPDETRQLAQEAWYENLDQEWINRRILTMPDRLRKVIESEGQLIAFGGGMADPRPG</sequence>
<reference evidence="3" key="3">
    <citation type="submission" date="2025-04" db="UniProtKB">
        <authorList>
            <consortium name="RefSeq"/>
        </authorList>
    </citation>
    <scope>IDENTIFICATION</scope>
    <source>
        <strain evidence="3">CBS 781.70</strain>
    </source>
</reference>
<dbReference type="GO" id="GO:0003676">
    <property type="term" value="F:nucleic acid binding"/>
    <property type="evidence" value="ECO:0007669"/>
    <property type="project" value="InterPro"/>
</dbReference>
<dbReference type="Proteomes" id="UP000504638">
    <property type="component" value="Unplaced"/>
</dbReference>
<dbReference type="Gene3D" id="3.30.420.10">
    <property type="entry name" value="Ribonuclease H-like superfamily/Ribonuclease H"/>
    <property type="match status" value="1"/>
</dbReference>
<dbReference type="EMBL" id="ML975152">
    <property type="protein sequence ID" value="KAF1815045.1"/>
    <property type="molecule type" value="Genomic_DNA"/>
</dbReference>
<reference evidence="3" key="2">
    <citation type="submission" date="2020-04" db="EMBL/GenBank/DDBJ databases">
        <authorList>
            <consortium name="NCBI Genome Project"/>
        </authorList>
    </citation>
    <scope>NUCLEOTIDE SEQUENCE</scope>
    <source>
        <strain evidence="3">CBS 781.70</strain>
    </source>
</reference>